<dbReference type="AlphaFoldDB" id="A0A914DZD9"/>
<sequence>MSSRSTKLFFFIFCLVLLIFFSEGFVLQELPEFGGYVRNERSFKMDYGDLQRNARFRRQWNPLRMALENELDNQDLIMSSRPLRNYLKIF</sequence>
<keyword evidence="2" id="KW-1185">Reference proteome</keyword>
<evidence type="ECO:0000313" key="2">
    <source>
        <dbReference type="Proteomes" id="UP000887540"/>
    </source>
</evidence>
<organism evidence="2 3">
    <name type="scientific">Acrobeloides nanus</name>
    <dbReference type="NCBI Taxonomy" id="290746"/>
    <lineage>
        <taxon>Eukaryota</taxon>
        <taxon>Metazoa</taxon>
        <taxon>Ecdysozoa</taxon>
        <taxon>Nematoda</taxon>
        <taxon>Chromadorea</taxon>
        <taxon>Rhabditida</taxon>
        <taxon>Tylenchina</taxon>
        <taxon>Cephalobomorpha</taxon>
        <taxon>Cephaloboidea</taxon>
        <taxon>Cephalobidae</taxon>
        <taxon>Acrobeloides</taxon>
    </lineage>
</organism>
<accession>A0A914DZD9</accession>
<protein>
    <submittedName>
        <fullName evidence="3">Uncharacterized protein</fullName>
    </submittedName>
</protein>
<dbReference type="Proteomes" id="UP000887540">
    <property type="component" value="Unplaced"/>
</dbReference>
<keyword evidence="1" id="KW-0732">Signal</keyword>
<feature type="signal peptide" evidence="1">
    <location>
        <begin position="1"/>
        <end position="24"/>
    </location>
</feature>
<feature type="chain" id="PRO_5037778324" evidence="1">
    <location>
        <begin position="25"/>
        <end position="90"/>
    </location>
</feature>
<proteinExistence type="predicted"/>
<evidence type="ECO:0000256" key="1">
    <source>
        <dbReference type="SAM" id="SignalP"/>
    </source>
</evidence>
<dbReference type="WBParaSite" id="ACRNAN_scaffold477.g15375.t1">
    <property type="protein sequence ID" value="ACRNAN_scaffold477.g15375.t1"/>
    <property type="gene ID" value="ACRNAN_scaffold477.g15375"/>
</dbReference>
<reference evidence="3" key="1">
    <citation type="submission" date="2022-11" db="UniProtKB">
        <authorList>
            <consortium name="WormBaseParasite"/>
        </authorList>
    </citation>
    <scope>IDENTIFICATION</scope>
</reference>
<evidence type="ECO:0000313" key="3">
    <source>
        <dbReference type="WBParaSite" id="ACRNAN_scaffold477.g15375.t1"/>
    </source>
</evidence>
<name>A0A914DZD9_9BILA</name>